<comment type="caution">
    <text evidence="2">The sequence shown here is derived from an EMBL/GenBank/DDBJ whole genome shotgun (WGS) entry which is preliminary data.</text>
</comment>
<accession>A0A8J2XP78</accession>
<sequence>MLWMALLVFYGGYTLFGFSWKGYRIYTGQDKFSWPVLCEELASLLFIGFGFIAMYDLAVGQQTFKPLVWQIWLPAALAAAFLPLFVNTPKTEFSKQLIGQKGLAIGMVVAALLFSPVYVAAWLMAGF</sequence>
<dbReference type="EMBL" id="BMDX01000008">
    <property type="protein sequence ID" value="GGA77948.1"/>
    <property type="molecule type" value="Genomic_DNA"/>
</dbReference>
<gene>
    <name evidence="2" type="ORF">GCM10011369_19840</name>
</gene>
<reference evidence="3" key="1">
    <citation type="journal article" date="2019" name="Int. J. Syst. Evol. Microbiol.">
        <title>The Global Catalogue of Microorganisms (GCM) 10K type strain sequencing project: providing services to taxonomists for standard genome sequencing and annotation.</title>
        <authorList>
            <consortium name="The Broad Institute Genomics Platform"/>
            <consortium name="The Broad Institute Genome Sequencing Center for Infectious Disease"/>
            <person name="Wu L."/>
            <person name="Ma J."/>
        </authorList>
    </citation>
    <scope>NUCLEOTIDE SEQUENCE [LARGE SCALE GENOMIC DNA]</scope>
    <source>
        <strain evidence="3">CGMCC 1.10130</strain>
    </source>
</reference>
<protein>
    <submittedName>
        <fullName evidence="2">Uncharacterized protein</fullName>
    </submittedName>
</protein>
<evidence type="ECO:0000313" key="3">
    <source>
        <dbReference type="Proteomes" id="UP000619743"/>
    </source>
</evidence>
<evidence type="ECO:0000313" key="2">
    <source>
        <dbReference type="EMBL" id="GGA77948.1"/>
    </source>
</evidence>
<feature type="transmembrane region" description="Helical" evidence="1">
    <location>
        <begin position="102"/>
        <end position="125"/>
    </location>
</feature>
<name>A0A8J2XP78_9GAMM</name>
<evidence type="ECO:0000256" key="1">
    <source>
        <dbReference type="SAM" id="Phobius"/>
    </source>
</evidence>
<organism evidence="2 3">
    <name type="scientific">Neiella marina</name>
    <dbReference type="NCBI Taxonomy" id="508461"/>
    <lineage>
        <taxon>Bacteria</taxon>
        <taxon>Pseudomonadati</taxon>
        <taxon>Pseudomonadota</taxon>
        <taxon>Gammaproteobacteria</taxon>
        <taxon>Alteromonadales</taxon>
        <taxon>Echinimonadaceae</taxon>
        <taxon>Neiella</taxon>
    </lineage>
</organism>
<keyword evidence="1" id="KW-0812">Transmembrane</keyword>
<feature type="transmembrane region" description="Helical" evidence="1">
    <location>
        <begin position="35"/>
        <end position="55"/>
    </location>
</feature>
<keyword evidence="3" id="KW-1185">Reference proteome</keyword>
<keyword evidence="1" id="KW-1133">Transmembrane helix</keyword>
<dbReference type="Proteomes" id="UP000619743">
    <property type="component" value="Unassembled WGS sequence"/>
</dbReference>
<feature type="transmembrane region" description="Helical" evidence="1">
    <location>
        <begin position="6"/>
        <end position="23"/>
    </location>
</feature>
<feature type="transmembrane region" description="Helical" evidence="1">
    <location>
        <begin position="67"/>
        <end position="86"/>
    </location>
</feature>
<keyword evidence="1" id="KW-0472">Membrane</keyword>
<dbReference type="AlphaFoldDB" id="A0A8J2XP78"/>
<proteinExistence type="predicted"/>